<dbReference type="PROSITE" id="PS50056">
    <property type="entry name" value="TYR_PHOSPHATASE_2"/>
    <property type="match status" value="1"/>
</dbReference>
<protein>
    <submittedName>
        <fullName evidence="3">Tyrosine-protein phosphatase</fullName>
    </submittedName>
</protein>
<dbReference type="GO" id="GO:0004721">
    <property type="term" value="F:phosphoprotein phosphatase activity"/>
    <property type="evidence" value="ECO:0007669"/>
    <property type="project" value="InterPro"/>
</dbReference>
<evidence type="ECO:0000256" key="1">
    <source>
        <dbReference type="ARBA" id="ARBA00009580"/>
    </source>
</evidence>
<dbReference type="Pfam" id="PF13350">
    <property type="entry name" value="Y_phosphatase3"/>
    <property type="match status" value="1"/>
</dbReference>
<dbReference type="SUPFAM" id="SSF52799">
    <property type="entry name" value="(Phosphotyrosine protein) phosphatases II"/>
    <property type="match status" value="1"/>
</dbReference>
<comment type="caution">
    <text evidence="3">The sequence shown here is derived from an EMBL/GenBank/DDBJ whole genome shotgun (WGS) entry which is preliminary data.</text>
</comment>
<dbReference type="InterPro" id="IPR026893">
    <property type="entry name" value="Tyr/Ser_Pase_IphP-type"/>
</dbReference>
<feature type="domain" description="Tyrosine specific protein phosphatases" evidence="2">
    <location>
        <begin position="109"/>
        <end position="199"/>
    </location>
</feature>
<organism evidence="3 4">
    <name type="scientific">Cohnella zeiphila</name>
    <dbReference type="NCBI Taxonomy" id="2761120"/>
    <lineage>
        <taxon>Bacteria</taxon>
        <taxon>Bacillati</taxon>
        <taxon>Bacillota</taxon>
        <taxon>Bacilli</taxon>
        <taxon>Bacillales</taxon>
        <taxon>Paenibacillaceae</taxon>
        <taxon>Cohnella</taxon>
    </lineage>
</organism>
<dbReference type="RefSeq" id="WP_185128282.1">
    <property type="nucleotide sequence ID" value="NZ_JACJVO010000008.1"/>
</dbReference>
<dbReference type="InterPro" id="IPR000387">
    <property type="entry name" value="Tyr_Pase_dom"/>
</dbReference>
<dbReference type="PANTHER" id="PTHR31126">
    <property type="entry name" value="TYROSINE-PROTEIN PHOSPHATASE"/>
    <property type="match status" value="1"/>
</dbReference>
<evidence type="ECO:0000313" key="3">
    <source>
        <dbReference type="EMBL" id="MBB6730614.1"/>
    </source>
</evidence>
<proteinExistence type="inferred from homology"/>
<reference evidence="3 4" key="1">
    <citation type="submission" date="2020-08" db="EMBL/GenBank/DDBJ databases">
        <title>Cohnella phylogeny.</title>
        <authorList>
            <person name="Dunlap C."/>
        </authorList>
    </citation>
    <scope>NUCLEOTIDE SEQUENCE [LARGE SCALE GENOMIC DNA]</scope>
    <source>
        <strain evidence="3 4">CBP 2801</strain>
    </source>
</reference>
<dbReference type="InterPro" id="IPR029021">
    <property type="entry name" value="Prot-tyrosine_phosphatase-like"/>
</dbReference>
<dbReference type="Proteomes" id="UP000564644">
    <property type="component" value="Unassembled WGS sequence"/>
</dbReference>
<keyword evidence="4" id="KW-1185">Reference proteome</keyword>
<comment type="similarity">
    <text evidence="1">Belongs to the protein-tyrosine phosphatase family.</text>
</comment>
<dbReference type="InterPro" id="IPR016130">
    <property type="entry name" value="Tyr_Pase_AS"/>
</dbReference>
<dbReference type="EMBL" id="JACJVO010000008">
    <property type="protein sequence ID" value="MBB6730614.1"/>
    <property type="molecule type" value="Genomic_DNA"/>
</dbReference>
<dbReference type="PROSITE" id="PS00383">
    <property type="entry name" value="TYR_PHOSPHATASE_1"/>
    <property type="match status" value="1"/>
</dbReference>
<dbReference type="Gene3D" id="3.90.190.10">
    <property type="entry name" value="Protein tyrosine phosphatase superfamily"/>
    <property type="match status" value="1"/>
</dbReference>
<accession>A0A7X0VU34</accession>
<dbReference type="AlphaFoldDB" id="A0A7X0VU34"/>
<name>A0A7X0VU34_9BACL</name>
<evidence type="ECO:0000313" key="4">
    <source>
        <dbReference type="Proteomes" id="UP000564644"/>
    </source>
</evidence>
<sequence length="246" mass="27483">MNSSSLSYERIVPMEGARNVRDLGGYSAAGGRTTKWGRFYRADGLHRLSERDQEAILARGVRKVVDLRHGYELSHSPNVFADSDRLSYLNVSLVNPATTARSDIRTLGDMYVDMLENVQAPLLRVFELLSEDAEEPVLFHCAAGKDRTGVVSALLLSLAGVSRETIVEDYVLTAECIAPLMDEFRAGRPEQVPADVYERFLGCDPGYMEQMLMHLQERHGDAERYLLAIGLSPEHVDALRRKLLGE</sequence>
<dbReference type="PANTHER" id="PTHR31126:SF1">
    <property type="entry name" value="TYROSINE SPECIFIC PROTEIN PHOSPHATASES DOMAIN-CONTAINING PROTEIN"/>
    <property type="match status" value="1"/>
</dbReference>
<evidence type="ECO:0000259" key="2">
    <source>
        <dbReference type="PROSITE" id="PS50056"/>
    </source>
</evidence>
<gene>
    <name evidence="3" type="ORF">H7C18_06830</name>
</gene>